<dbReference type="GO" id="GO:0006508">
    <property type="term" value="P:proteolysis"/>
    <property type="evidence" value="ECO:0007669"/>
    <property type="project" value="UniProtKB-KW"/>
</dbReference>
<feature type="compositionally biased region" description="Low complexity" evidence="1">
    <location>
        <begin position="190"/>
        <end position="203"/>
    </location>
</feature>
<dbReference type="EMBL" id="CADCTU010000639">
    <property type="protein sequence ID" value="CAA9339575.1"/>
    <property type="molecule type" value="Genomic_DNA"/>
</dbReference>
<dbReference type="AlphaFoldDB" id="A0A6J4LR32"/>
<dbReference type="EC" id="3.4.21.88" evidence="2"/>
<feature type="non-terminal residue" evidence="2">
    <location>
        <position position="1"/>
    </location>
</feature>
<evidence type="ECO:0000256" key="1">
    <source>
        <dbReference type="SAM" id="MobiDB-lite"/>
    </source>
</evidence>
<evidence type="ECO:0000313" key="2">
    <source>
        <dbReference type="EMBL" id="CAA9339575.1"/>
    </source>
</evidence>
<accession>A0A6J4LR32</accession>
<protein>
    <submittedName>
        <fullName evidence="2">SOS-response repressor and protease LexA</fullName>
        <ecNumber evidence="2">3.4.21.88</ecNumber>
    </submittedName>
</protein>
<feature type="region of interest" description="Disordered" evidence="1">
    <location>
        <begin position="1"/>
        <end position="231"/>
    </location>
</feature>
<name>A0A6J4LR32_9BACT</name>
<feature type="compositionally biased region" description="Basic and acidic residues" evidence="1">
    <location>
        <begin position="18"/>
        <end position="56"/>
    </location>
</feature>
<gene>
    <name evidence="2" type="ORF">AVDCRST_MAG11-2910</name>
</gene>
<feature type="non-terminal residue" evidence="2">
    <location>
        <position position="231"/>
    </location>
</feature>
<keyword evidence="2" id="KW-0645">Protease</keyword>
<feature type="compositionally biased region" description="Basic residues" evidence="1">
    <location>
        <begin position="220"/>
        <end position="231"/>
    </location>
</feature>
<feature type="compositionally biased region" description="Basic residues" evidence="1">
    <location>
        <begin position="165"/>
        <end position="189"/>
    </location>
</feature>
<feature type="compositionally biased region" description="Basic and acidic residues" evidence="1">
    <location>
        <begin position="149"/>
        <end position="164"/>
    </location>
</feature>
<keyword evidence="2" id="KW-0378">Hydrolase</keyword>
<dbReference type="GO" id="GO:0004252">
    <property type="term" value="F:serine-type endopeptidase activity"/>
    <property type="evidence" value="ECO:0007669"/>
    <property type="project" value="UniProtKB-EC"/>
</dbReference>
<organism evidence="2">
    <name type="scientific">uncultured Gemmatimonadaceae bacterium</name>
    <dbReference type="NCBI Taxonomy" id="246130"/>
    <lineage>
        <taxon>Bacteria</taxon>
        <taxon>Pseudomonadati</taxon>
        <taxon>Gemmatimonadota</taxon>
        <taxon>Gemmatimonadia</taxon>
        <taxon>Gemmatimonadales</taxon>
        <taxon>Gemmatimonadaceae</taxon>
        <taxon>environmental samples</taxon>
    </lineage>
</organism>
<sequence>DRTPDAGRAPRLPLPARLPEREHLPAEHPRDRTAVPHQEHEDGVRPPPVARREGLHRARPVALARRPAGGVQGARGHAARPVLREDPRGRAGAPPRAPRRPHHDGPPLRAQRADVLPEDPGRQHDRARDQRRRLRDDRPRAGRGRRRSDRGPAGRGGDRQDAHPPRRHDRARARQPQRARDRRRPRRRLLGPGRRVGDLPPLLRRARARAHERDGGGGGRRGRGRGSRAAL</sequence>
<proteinExistence type="predicted"/>
<feature type="compositionally biased region" description="Basic and acidic residues" evidence="1">
    <location>
        <begin position="119"/>
        <end position="140"/>
    </location>
</feature>
<reference evidence="2" key="1">
    <citation type="submission" date="2020-02" db="EMBL/GenBank/DDBJ databases">
        <authorList>
            <person name="Meier V. D."/>
        </authorList>
    </citation>
    <scope>NUCLEOTIDE SEQUENCE</scope>
    <source>
        <strain evidence="2">AVDCRST_MAG11</strain>
    </source>
</reference>